<dbReference type="SMART" id="SM00320">
    <property type="entry name" value="WD40"/>
    <property type="match status" value="4"/>
</dbReference>
<evidence type="ECO:0000313" key="7">
    <source>
        <dbReference type="Proteomes" id="UP000728032"/>
    </source>
</evidence>
<feature type="domain" description="GATOR2 complex protein MIO zinc-ribbon like" evidence="4">
    <location>
        <begin position="760"/>
        <end position="890"/>
    </location>
</feature>
<dbReference type="InterPro" id="IPR037593">
    <property type="entry name" value="MIOS/Sea4"/>
</dbReference>
<feature type="domain" description="MIOS-like alpha-solenoid" evidence="5">
    <location>
        <begin position="388"/>
        <end position="645"/>
    </location>
</feature>
<dbReference type="EMBL" id="CAJPVJ010000637">
    <property type="protein sequence ID" value="CAG2163030.1"/>
    <property type="molecule type" value="Genomic_DNA"/>
</dbReference>
<organism evidence="6">
    <name type="scientific">Oppiella nova</name>
    <dbReference type="NCBI Taxonomy" id="334625"/>
    <lineage>
        <taxon>Eukaryota</taxon>
        <taxon>Metazoa</taxon>
        <taxon>Ecdysozoa</taxon>
        <taxon>Arthropoda</taxon>
        <taxon>Chelicerata</taxon>
        <taxon>Arachnida</taxon>
        <taxon>Acari</taxon>
        <taxon>Acariformes</taxon>
        <taxon>Sarcoptiformes</taxon>
        <taxon>Oribatida</taxon>
        <taxon>Brachypylina</taxon>
        <taxon>Oppioidea</taxon>
        <taxon>Oppiidae</taxon>
        <taxon>Oppiella</taxon>
    </lineage>
</organism>
<dbReference type="InterPro" id="IPR049092">
    <property type="entry name" value="MIOS_a-sol"/>
</dbReference>
<evidence type="ECO:0000256" key="1">
    <source>
        <dbReference type="ARBA" id="ARBA00009713"/>
    </source>
</evidence>
<evidence type="ECO:0000256" key="3">
    <source>
        <dbReference type="ARBA" id="ARBA00022737"/>
    </source>
</evidence>
<reference evidence="6" key="1">
    <citation type="submission" date="2020-11" db="EMBL/GenBank/DDBJ databases">
        <authorList>
            <person name="Tran Van P."/>
        </authorList>
    </citation>
    <scope>NUCLEOTIDE SEQUENCE</scope>
</reference>
<accession>A0A7R9QCB0</accession>
<dbReference type="Pfam" id="PF21720">
    <property type="entry name" value="MIOS_WD40"/>
    <property type="match status" value="1"/>
</dbReference>
<dbReference type="GO" id="GO:1904263">
    <property type="term" value="P:positive regulation of TORC1 signaling"/>
    <property type="evidence" value="ECO:0007669"/>
    <property type="project" value="TreeGrafter"/>
</dbReference>
<dbReference type="PANTHER" id="PTHR16453">
    <property type="entry name" value="WD40 DOMAIN-CONTAINING PROTEIN MIO FAMILY MEMBER"/>
    <property type="match status" value="1"/>
</dbReference>
<dbReference type="InterPro" id="IPR036322">
    <property type="entry name" value="WD40_repeat_dom_sf"/>
</dbReference>
<dbReference type="GO" id="GO:0034198">
    <property type="term" value="P:cellular response to amino acid starvation"/>
    <property type="evidence" value="ECO:0007669"/>
    <property type="project" value="TreeGrafter"/>
</dbReference>
<dbReference type="InterPro" id="IPR015943">
    <property type="entry name" value="WD40/YVTN_repeat-like_dom_sf"/>
</dbReference>
<keyword evidence="3" id="KW-0677">Repeat</keyword>
<dbReference type="InterPro" id="IPR001680">
    <property type="entry name" value="WD40_rpt"/>
</dbReference>
<keyword evidence="2" id="KW-0853">WD repeat</keyword>
<dbReference type="GO" id="GO:0005737">
    <property type="term" value="C:cytoplasm"/>
    <property type="evidence" value="ECO:0007669"/>
    <property type="project" value="TreeGrafter"/>
</dbReference>
<evidence type="ECO:0000256" key="2">
    <source>
        <dbReference type="ARBA" id="ARBA00022574"/>
    </source>
</evidence>
<comment type="similarity">
    <text evidence="1">Belongs to the WD repeat mio family.</text>
</comment>
<evidence type="ECO:0000259" key="5">
    <source>
        <dbReference type="Pfam" id="PF21719"/>
    </source>
</evidence>
<dbReference type="SUPFAM" id="SSF50978">
    <property type="entry name" value="WD40 repeat-like"/>
    <property type="match status" value="1"/>
</dbReference>
<dbReference type="EMBL" id="OC915462">
    <property type="protein sequence ID" value="CAD7640547.1"/>
    <property type="molecule type" value="Genomic_DNA"/>
</dbReference>
<evidence type="ECO:0008006" key="8">
    <source>
        <dbReference type="Google" id="ProtNLM"/>
    </source>
</evidence>
<sequence>MSFMKIDINWSPFPDRFITFGNDLKLFQCETFAKEVHKSFAGTQLSDTTSATIIATNSDVQFVKCIAINPKTIHLENDVLVATGQTSGKVLLTCFRYNPDNYGVVGREFVPKHPRQCNCLDWSETDPNMLSAGFDKFRNDFATYVWDVQRQANPMTDSTQNYYQKPLYELAFGEWTHSLKWLSYQKQLIVCGMNTKHLKIFDLRDSGKPKATLTKGVYGLALDPYYENRFASFFENNIFVWDIRNIDKPVTTIGPEPRNIVKIEWCPTRSNMLASLIRDGSGIKLYDIKDYVNANNDLEPAIIDRIVNPYELSNKCKLSSFSWHPSHESRMIVVTPSGSLRDFTVVERMTLNWSPVSEIIWTHGKKILQCIDSRDSVYESIDDISVLMRNLALNGYGLNNDKLWQIFGPDSQFCKDDLYNVWKWIESRIISEDKNTSLATKNSAITNEEELFSSHDPQRLYGVRSVLMQTNISQTRLREQSEVVLVSNDNNSTDKNLSNTIIKKYYKSSDRKRALMHCGWDSNFESVLQNSRLVETLEASGQYTRSAAVLIFGGGKIKKAINTLKVGAEVLKENSFNAIALALSGYTKDRNSLWREMCQSIQIQLSDHYLRAIFTFLTTDSETFSEILYDSKLDIADRIAFACIYLSDSLLCDYLNYLHQTMTESGNLRGILLTGVTNEGLDLFARYIERTSDVQTISLILLKALPSPICQTPRAKWWTESYRQLLDCWRLWNIRAQFDIEWYKALYHLKEPKQHIFVSCNYCGLPISSYISRAKSVKAQETYQHQLSHHQHNRSISTPSTNKNARIQSCPTCRKPLPRCALCLTHLGTPGGQYWRPGITFNKSERKLSQFNSWFTWCQTCRHGGHASHIIQWFNEHVNCPVAGCECKCMSLDANSKLSSNISV</sequence>
<dbReference type="Pfam" id="PF17034">
    <property type="entry name" value="zinc_ribbon_16"/>
    <property type="match status" value="1"/>
</dbReference>
<gene>
    <name evidence="6" type="ORF">ONB1V03_LOCUS2614</name>
</gene>
<proteinExistence type="inferred from homology"/>
<dbReference type="CDD" id="cd16691">
    <property type="entry name" value="mRING-H2-C3H3C2_Mio"/>
    <property type="match status" value="1"/>
</dbReference>
<dbReference type="Pfam" id="PF21719">
    <property type="entry name" value="MIOS_a-sol"/>
    <property type="match status" value="1"/>
</dbReference>
<evidence type="ECO:0000313" key="6">
    <source>
        <dbReference type="EMBL" id="CAD7640547.1"/>
    </source>
</evidence>
<dbReference type="AlphaFoldDB" id="A0A7R9QCB0"/>
<evidence type="ECO:0000259" key="4">
    <source>
        <dbReference type="Pfam" id="PF17034"/>
    </source>
</evidence>
<dbReference type="Gene3D" id="2.130.10.10">
    <property type="entry name" value="YVTN repeat-like/Quinoprotein amine dehydrogenase"/>
    <property type="match status" value="1"/>
</dbReference>
<dbReference type="PANTHER" id="PTHR16453:SF9">
    <property type="entry name" value="GATOR COMPLEX PROTEIN MIOS"/>
    <property type="match status" value="1"/>
</dbReference>
<dbReference type="InterPro" id="IPR031488">
    <property type="entry name" value="Zn_ribbon_mio"/>
</dbReference>
<name>A0A7R9QCB0_9ACAR</name>
<keyword evidence="7" id="KW-1185">Reference proteome</keyword>
<protein>
    <recommendedName>
        <fullName evidence="8">WD repeat protein mio zinc-ribbon like domain-containing protein</fullName>
    </recommendedName>
</protein>
<dbReference type="Proteomes" id="UP000728032">
    <property type="component" value="Unassembled WGS sequence"/>
</dbReference>
<dbReference type="OrthoDB" id="6489634at2759"/>